<dbReference type="Gene3D" id="3.40.50.12370">
    <property type="match status" value="1"/>
</dbReference>
<dbReference type="Pfam" id="PF00582">
    <property type="entry name" value="Usp"/>
    <property type="match status" value="1"/>
</dbReference>
<comment type="caution">
    <text evidence="2">The sequence shown here is derived from an EMBL/GenBank/DDBJ whole genome shotgun (WGS) entry which is preliminary data.</text>
</comment>
<gene>
    <name evidence="2" type="ORF">J0656_07550</name>
</gene>
<organism evidence="2 3">
    <name type="scientific">Flagellimonas aurea</name>
    <dbReference type="NCBI Taxonomy" id="2915619"/>
    <lineage>
        <taxon>Bacteria</taxon>
        <taxon>Pseudomonadati</taxon>
        <taxon>Bacteroidota</taxon>
        <taxon>Flavobacteriia</taxon>
        <taxon>Flavobacteriales</taxon>
        <taxon>Flavobacteriaceae</taxon>
        <taxon>Flagellimonas</taxon>
    </lineage>
</organism>
<proteinExistence type="predicted"/>
<protein>
    <submittedName>
        <fullName evidence="2">Universal stress protein</fullName>
    </submittedName>
</protein>
<keyword evidence="3" id="KW-1185">Reference proteome</keyword>
<feature type="domain" description="UspA" evidence="1">
    <location>
        <begin position="4"/>
        <end position="135"/>
    </location>
</feature>
<dbReference type="InterPro" id="IPR006016">
    <property type="entry name" value="UspA"/>
</dbReference>
<name>A0ABS3G440_9FLAO</name>
<dbReference type="Proteomes" id="UP000664044">
    <property type="component" value="Unassembled WGS sequence"/>
</dbReference>
<dbReference type="EMBL" id="JAFLNL010000003">
    <property type="protein sequence ID" value="MBO0353867.1"/>
    <property type="molecule type" value="Genomic_DNA"/>
</dbReference>
<accession>A0ABS3G440</accession>
<dbReference type="CDD" id="cd00293">
    <property type="entry name" value="USP-like"/>
    <property type="match status" value="1"/>
</dbReference>
<reference evidence="2 3" key="1">
    <citation type="submission" date="2021-03" db="EMBL/GenBank/DDBJ databases">
        <title>Muricauda lutimaris sp. nov. and Muricauda ruestringensis sp. nov, two marine members of the Flavobacteriaceae isolated from deep sea sediments of Western Pacific.</title>
        <authorList>
            <person name="Zhao S."/>
            <person name="Liu R."/>
        </authorList>
    </citation>
    <scope>NUCLEOTIDE SEQUENCE [LARGE SCALE GENOMIC DNA]</scope>
    <source>
        <strain evidence="2 3">BC31-1-A7</strain>
    </source>
</reference>
<dbReference type="SUPFAM" id="SSF52402">
    <property type="entry name" value="Adenine nucleotide alpha hydrolases-like"/>
    <property type="match status" value="1"/>
</dbReference>
<evidence type="ECO:0000259" key="1">
    <source>
        <dbReference type="Pfam" id="PF00582"/>
    </source>
</evidence>
<dbReference type="RefSeq" id="WP_207032651.1">
    <property type="nucleotide sequence ID" value="NZ_JAFLNL010000003.1"/>
</dbReference>
<sequence length="276" mass="31445">MDSKVLVPYDFSLEARHALKLGREVAAVLGYRLKVLHCLDFPQYPYLDFDSVRPLEKTLIDAATKTLVDDLDRMFGSLQDLEIDIVSGSASSNILDATFDHDVNYTFMGYKDREIPEHLGSTTRDILRFANGSVMSLKKEVSLDSINHILLVTDFQNTSVRAMENLKLIKKITKAEMTLLYVNTRENWLSTKETKRAMKQFCEIHDIQQAKLEIINDSNVVSGTLNGLLNNPYDLVALKLNALSDEKRFNDLHLMGEMLLENTNTPILTYVHNHSY</sequence>
<evidence type="ECO:0000313" key="3">
    <source>
        <dbReference type="Proteomes" id="UP000664044"/>
    </source>
</evidence>
<evidence type="ECO:0000313" key="2">
    <source>
        <dbReference type="EMBL" id="MBO0353867.1"/>
    </source>
</evidence>